<reference evidence="2" key="1">
    <citation type="journal article" date="2019" name="Int. J. Syst. Evol. Microbiol.">
        <title>The Global Catalogue of Microorganisms (GCM) 10K type strain sequencing project: providing services to taxonomists for standard genome sequencing and annotation.</title>
        <authorList>
            <consortium name="The Broad Institute Genomics Platform"/>
            <consortium name="The Broad Institute Genome Sequencing Center for Infectious Disease"/>
            <person name="Wu L."/>
            <person name="Ma J."/>
        </authorList>
    </citation>
    <scope>NUCLEOTIDE SEQUENCE [LARGE SCALE GENOMIC DNA]</scope>
    <source>
        <strain evidence="2">CECT 8531</strain>
    </source>
</reference>
<evidence type="ECO:0000313" key="1">
    <source>
        <dbReference type="EMBL" id="MFC4291330.1"/>
    </source>
</evidence>
<dbReference type="Pfam" id="PF02620">
    <property type="entry name" value="YceD"/>
    <property type="match status" value="1"/>
</dbReference>
<dbReference type="Proteomes" id="UP001595887">
    <property type="component" value="Unassembled WGS sequence"/>
</dbReference>
<keyword evidence="2" id="KW-1185">Reference proteome</keyword>
<organism evidence="1 2">
    <name type="scientific">Sphingorhabdus arenilitoris</name>
    <dbReference type="NCBI Taxonomy" id="1490041"/>
    <lineage>
        <taxon>Bacteria</taxon>
        <taxon>Pseudomonadati</taxon>
        <taxon>Pseudomonadota</taxon>
        <taxon>Alphaproteobacteria</taxon>
        <taxon>Sphingomonadales</taxon>
        <taxon>Sphingomonadaceae</taxon>
        <taxon>Sphingorhabdus</taxon>
    </lineage>
</organism>
<comment type="caution">
    <text evidence="1">The sequence shown here is derived from an EMBL/GenBank/DDBJ whole genome shotgun (WGS) entry which is preliminary data.</text>
</comment>
<name>A0ABV8RDM9_9SPHN</name>
<protein>
    <submittedName>
        <fullName evidence="1">YceD family protein</fullName>
    </submittedName>
</protein>
<dbReference type="RefSeq" id="WP_381421046.1">
    <property type="nucleotide sequence ID" value="NZ_JBHSDH010000010.1"/>
</dbReference>
<proteinExistence type="predicted"/>
<evidence type="ECO:0000313" key="2">
    <source>
        <dbReference type="Proteomes" id="UP001595887"/>
    </source>
</evidence>
<sequence length="187" mass="19984">MTSENEFSRTVKLADIGAGDMKHNIAASESERAALSERFDLLSLEKLEAVITVSATEKGISAKGKIWAELVQACTATGEPVPDSIADDIDLLFMAPPQHGEDAEIELLPDECEVIFHDGKVVDLGEAAAQSMGLAINPYPRSKIADEKLRAAGVKSEEEEARELEARKAVSGPFAGLAGLQQPKNKP</sequence>
<gene>
    <name evidence="1" type="ORF">ACFOWX_02760</name>
</gene>
<dbReference type="InterPro" id="IPR003772">
    <property type="entry name" value="YceD"/>
</dbReference>
<dbReference type="EMBL" id="JBHSDH010000010">
    <property type="protein sequence ID" value="MFC4291330.1"/>
    <property type="molecule type" value="Genomic_DNA"/>
</dbReference>
<accession>A0ABV8RDM9</accession>